<dbReference type="AlphaFoldDB" id="A0A8R7V8M9"/>
<feature type="region of interest" description="Disordered" evidence="1">
    <location>
        <begin position="1"/>
        <end position="39"/>
    </location>
</feature>
<dbReference type="EnsemblPlants" id="TuG1812S0000207800.01.T01">
    <property type="protein sequence ID" value="TuG1812S0000207800.01.T01"/>
    <property type="gene ID" value="TuG1812S0000207800.01"/>
</dbReference>
<protein>
    <submittedName>
        <fullName evidence="2">Uncharacterized protein</fullName>
    </submittedName>
</protein>
<sequence length="136" mass="14791">PPANHRFPSRRTRPSANYSLPTPSRSSPDQPSPPHPSDLDLQLVVVSTCSRGVSTCSWSVLIGIIFSCRDPSTFLADGCPSYENNRPPTASASHQHAHLQFRRSTLSWTAHSLLPVGPITLRSFVAATSGRSTTQR</sequence>
<reference evidence="2" key="2">
    <citation type="submission" date="2022-06" db="UniProtKB">
        <authorList>
            <consortium name="EnsemblPlants"/>
        </authorList>
    </citation>
    <scope>IDENTIFICATION</scope>
</reference>
<gene>
    <name evidence="2" type="primary">LOC125517659</name>
</gene>
<dbReference type="Gramene" id="TuG1812S0000207800.01.T01">
    <property type="protein sequence ID" value="TuG1812S0000207800.01.T01"/>
    <property type="gene ID" value="TuG1812S0000207800.01"/>
</dbReference>
<name>A0A8R7V8M9_TRIUA</name>
<proteinExistence type="predicted"/>
<evidence type="ECO:0000256" key="1">
    <source>
        <dbReference type="SAM" id="MobiDB-lite"/>
    </source>
</evidence>
<evidence type="ECO:0000313" key="3">
    <source>
        <dbReference type="Proteomes" id="UP000015106"/>
    </source>
</evidence>
<reference evidence="3" key="1">
    <citation type="journal article" date="2013" name="Nature">
        <title>Draft genome of the wheat A-genome progenitor Triticum urartu.</title>
        <authorList>
            <person name="Ling H.Q."/>
            <person name="Zhao S."/>
            <person name="Liu D."/>
            <person name="Wang J."/>
            <person name="Sun H."/>
            <person name="Zhang C."/>
            <person name="Fan H."/>
            <person name="Li D."/>
            <person name="Dong L."/>
            <person name="Tao Y."/>
            <person name="Gao C."/>
            <person name="Wu H."/>
            <person name="Li Y."/>
            <person name="Cui Y."/>
            <person name="Guo X."/>
            <person name="Zheng S."/>
            <person name="Wang B."/>
            <person name="Yu K."/>
            <person name="Liang Q."/>
            <person name="Yang W."/>
            <person name="Lou X."/>
            <person name="Chen J."/>
            <person name="Feng M."/>
            <person name="Jian J."/>
            <person name="Zhang X."/>
            <person name="Luo G."/>
            <person name="Jiang Y."/>
            <person name="Liu J."/>
            <person name="Wang Z."/>
            <person name="Sha Y."/>
            <person name="Zhang B."/>
            <person name="Wu H."/>
            <person name="Tang D."/>
            <person name="Shen Q."/>
            <person name="Xue P."/>
            <person name="Zou S."/>
            <person name="Wang X."/>
            <person name="Liu X."/>
            <person name="Wang F."/>
            <person name="Yang Y."/>
            <person name="An X."/>
            <person name="Dong Z."/>
            <person name="Zhang K."/>
            <person name="Zhang X."/>
            <person name="Luo M.C."/>
            <person name="Dvorak J."/>
            <person name="Tong Y."/>
            <person name="Wang J."/>
            <person name="Yang H."/>
            <person name="Li Z."/>
            <person name="Wang D."/>
            <person name="Zhang A."/>
            <person name="Wang J."/>
        </authorList>
    </citation>
    <scope>NUCLEOTIDE SEQUENCE</scope>
    <source>
        <strain evidence="3">cv. G1812</strain>
    </source>
</reference>
<accession>A0A8R7V8M9</accession>
<evidence type="ECO:0000313" key="2">
    <source>
        <dbReference type="EnsemblPlants" id="TuG1812S0000207800.01.T01"/>
    </source>
</evidence>
<dbReference type="Proteomes" id="UP000015106">
    <property type="component" value="Unassembled WGS sequence"/>
</dbReference>
<keyword evidence="3" id="KW-1185">Reference proteome</keyword>
<organism evidence="2 3">
    <name type="scientific">Triticum urartu</name>
    <name type="common">Red wild einkorn</name>
    <name type="synonym">Crithodium urartu</name>
    <dbReference type="NCBI Taxonomy" id="4572"/>
    <lineage>
        <taxon>Eukaryota</taxon>
        <taxon>Viridiplantae</taxon>
        <taxon>Streptophyta</taxon>
        <taxon>Embryophyta</taxon>
        <taxon>Tracheophyta</taxon>
        <taxon>Spermatophyta</taxon>
        <taxon>Magnoliopsida</taxon>
        <taxon>Liliopsida</taxon>
        <taxon>Poales</taxon>
        <taxon>Poaceae</taxon>
        <taxon>BOP clade</taxon>
        <taxon>Pooideae</taxon>
        <taxon>Triticodae</taxon>
        <taxon>Triticeae</taxon>
        <taxon>Triticinae</taxon>
        <taxon>Triticum</taxon>
    </lineage>
</organism>